<dbReference type="STRING" id="118062.MCBB_1937"/>
<evidence type="ECO:0000259" key="3">
    <source>
        <dbReference type="Pfam" id="PF00148"/>
    </source>
</evidence>
<dbReference type="CDD" id="cd01965">
    <property type="entry name" value="Nitrogenase_MoFe_beta_like"/>
    <property type="match status" value="1"/>
</dbReference>
<dbReference type="SUPFAM" id="SSF53807">
    <property type="entry name" value="Helical backbone' metal receptor"/>
    <property type="match status" value="1"/>
</dbReference>
<comment type="similarity">
    <text evidence="2">Belongs to the NifD/NifK/NifE/NifN family.</text>
</comment>
<keyword evidence="4" id="KW-0560">Oxidoreductase</keyword>
<evidence type="ECO:0000256" key="2">
    <source>
        <dbReference type="RuleBase" id="RU004021"/>
    </source>
</evidence>
<keyword evidence="5" id="KW-1185">Reference proteome</keyword>
<dbReference type="PATRIC" id="fig|129848.4.peg.1985"/>
<evidence type="ECO:0000256" key="1">
    <source>
        <dbReference type="ARBA" id="ARBA00023231"/>
    </source>
</evidence>
<gene>
    <name evidence="4" type="primary">nifK</name>
    <name evidence="4" type="ORF">MCBB_1937</name>
</gene>
<dbReference type="EMBL" id="LT607756">
    <property type="protein sequence ID" value="SCG86485.1"/>
    <property type="molecule type" value="Genomic_DNA"/>
</dbReference>
<dbReference type="RefSeq" id="WP_231916352.1">
    <property type="nucleotide sequence ID" value="NZ_LT607756.1"/>
</dbReference>
<dbReference type="Gene3D" id="1.20.89.10">
    <property type="entry name" value="Nitrogenase Molybdenum-iron Protein, subunit B, domain 4"/>
    <property type="match status" value="1"/>
</dbReference>
<dbReference type="GeneID" id="30412775"/>
<dbReference type="PROSITE" id="PS00699">
    <property type="entry name" value="NITROGENASE_1_1"/>
    <property type="match status" value="1"/>
</dbReference>
<dbReference type="PROSITE" id="PS00090">
    <property type="entry name" value="NITROGENASE_1_2"/>
    <property type="match status" value="1"/>
</dbReference>
<sequence>MSGETVNKESDMTTCGINIVEKDRNAIINPLVTCQPLGAMFAVSGVKRGLPLVHGSQGCSTFVRYGFSRHFREPSEIAVTSLHEDAAVFGGRKNLISGIGNLAVRFKPELMGIVTTCSCEIIGDDVEGFIKVAREEMIQKMGKEKAEKIKLIHISTPSFVGNHFTGYDNAVKAMVSNLAEDPEESNGKVNIIPGIVNPGDIREIKHMMGLMGSEGIMLTDTSDPFDSPLRPSTTQKKPYYPKGGTPVEDICNSSNSLGTIALCNYAGSAALELDKKYDVPAVIGQLPIGLQNSDDFVRNMVKLTGMEATDELLDERGLLVDSMADLASRYLFGRNVAIYGDPAMVSSIARFVCELGMVPAVACTGTENPEFVEDMKKVSKESDGPIEVMPGQDLRALELRLKEEPVDLVIGHSDGRVIAKDLGIPLVRVGFPVYDRAGYHRVPIVGYNGGINLLNRITNTVLETYYDETHWKLQQ</sequence>
<dbReference type="PANTHER" id="PTHR33712">
    <property type="entry name" value="LIGHT-INDEPENDENT PROTOCHLOROPHYLLIDE REDUCTASE SUBUNIT B"/>
    <property type="match status" value="1"/>
</dbReference>
<dbReference type="InterPro" id="IPR000510">
    <property type="entry name" value="Nase/OxRdtase_comp1"/>
</dbReference>
<dbReference type="AlphaFoldDB" id="A0A1D3L4L1"/>
<accession>A0A1D3L4L1</accession>
<evidence type="ECO:0000313" key="4">
    <source>
        <dbReference type="EMBL" id="SCG86485.1"/>
    </source>
</evidence>
<dbReference type="Pfam" id="PF00148">
    <property type="entry name" value="Oxidored_nitro"/>
    <property type="match status" value="1"/>
</dbReference>
<dbReference type="GO" id="GO:0016163">
    <property type="term" value="F:nitrogenase activity"/>
    <property type="evidence" value="ECO:0007669"/>
    <property type="project" value="UniProtKB-EC"/>
</dbReference>
<reference evidence="4 5" key="1">
    <citation type="submission" date="2016-08" db="EMBL/GenBank/DDBJ databases">
        <authorList>
            <person name="Seilhamer J.J."/>
        </authorList>
    </citation>
    <scope>NUCLEOTIDE SEQUENCE [LARGE SCALE GENOMIC DNA]</scope>
    <source>
        <strain evidence="4">Buetzberg</strain>
    </source>
</reference>
<protein>
    <submittedName>
        <fullName evidence="4">Nitrogenase molybdenum-iron protein beta chain</fullName>
        <ecNumber evidence="4">1.18.6.1</ecNumber>
    </submittedName>
</protein>
<organism evidence="4 5">
    <name type="scientific">Methanobacterium congolense</name>
    <dbReference type="NCBI Taxonomy" id="118062"/>
    <lineage>
        <taxon>Archaea</taxon>
        <taxon>Methanobacteriati</taxon>
        <taxon>Methanobacteriota</taxon>
        <taxon>Methanomada group</taxon>
        <taxon>Methanobacteria</taxon>
        <taxon>Methanobacteriales</taxon>
        <taxon>Methanobacteriaceae</taxon>
        <taxon>Methanobacterium</taxon>
    </lineage>
</organism>
<dbReference type="Proteomes" id="UP000094707">
    <property type="component" value="Chromosome I"/>
</dbReference>
<dbReference type="InterPro" id="IPR000318">
    <property type="entry name" value="Nase_comp1_CS"/>
</dbReference>
<evidence type="ECO:0000313" key="5">
    <source>
        <dbReference type="Proteomes" id="UP000094707"/>
    </source>
</evidence>
<name>A0A1D3L4L1_9EURY</name>
<dbReference type="Gene3D" id="3.40.50.1980">
    <property type="entry name" value="Nitrogenase molybdenum iron protein domain"/>
    <property type="match status" value="3"/>
</dbReference>
<dbReference type="PANTHER" id="PTHR33712:SF7">
    <property type="entry name" value="LIGHT-INDEPENDENT PROTOCHLOROPHYLLIDE REDUCTASE SUBUNIT B"/>
    <property type="match status" value="1"/>
</dbReference>
<dbReference type="EC" id="1.18.6.1" evidence="4"/>
<dbReference type="KEGG" id="mcub:MCBB_1937"/>
<dbReference type="InterPro" id="IPR050152">
    <property type="entry name" value="ChlB/BchB/BchZ"/>
</dbReference>
<proteinExistence type="inferred from homology"/>
<feature type="domain" description="Nitrogenase/oxidoreductase component 1" evidence="3">
    <location>
        <begin position="34"/>
        <end position="461"/>
    </location>
</feature>
<keyword evidence="1 2" id="KW-0535">Nitrogen fixation</keyword>